<keyword evidence="1" id="KW-0862">Zinc</keyword>
<reference evidence="4 5" key="1">
    <citation type="submission" date="2024-02" db="EMBL/GenBank/DDBJ databases">
        <authorList>
            <person name="Chen Y."/>
            <person name="Shah S."/>
            <person name="Dougan E. K."/>
            <person name="Thang M."/>
            <person name="Chan C."/>
        </authorList>
    </citation>
    <scope>NUCLEOTIDE SEQUENCE [LARGE SCALE GENOMIC DNA]</scope>
</reference>
<keyword evidence="5" id="KW-1185">Reference proteome</keyword>
<feature type="compositionally biased region" description="Low complexity" evidence="2">
    <location>
        <begin position="173"/>
        <end position="193"/>
    </location>
</feature>
<dbReference type="PROSITE" id="PS50103">
    <property type="entry name" value="ZF_C3H1"/>
    <property type="match status" value="1"/>
</dbReference>
<evidence type="ECO:0000256" key="1">
    <source>
        <dbReference type="PROSITE-ProRule" id="PRU00723"/>
    </source>
</evidence>
<organism evidence="4 5">
    <name type="scientific">Durusdinium trenchii</name>
    <dbReference type="NCBI Taxonomy" id="1381693"/>
    <lineage>
        <taxon>Eukaryota</taxon>
        <taxon>Sar</taxon>
        <taxon>Alveolata</taxon>
        <taxon>Dinophyceae</taxon>
        <taxon>Suessiales</taxon>
        <taxon>Symbiodiniaceae</taxon>
        <taxon>Durusdinium</taxon>
    </lineage>
</organism>
<sequence>MVHADEAGKMYSPCLDGNVDAQGAVTPDHSSKMILHQAKTENTLTKEGVVKPAACGAEAIAEDVDLAVLSLLKRLLDAPLSEALQESAPSSVRTDTDETGVLACQMAESSSESSECFASGTTATNGRMEEKSQQRSGAAVDPSASQRQAQGAAPPIQWPIEDLRPLPEWQVQQLNQGPGQQAQQQQQTQAPQAPRFPTLAQGEQYCRCHQDGRLCESKRPWVLCHHYADGTCNRGRGCGFCHEAPRRHGRGRAASRRGANGLHAELEVRIKITSSRRIEWQQFDGLPSWFCKLAMEVNVLLSFLSASNMGCRLSAFGAASFPPEEKDLGPLRLFMTFQPSSQRRIWAIALRKHLLRS</sequence>
<feature type="domain" description="C3H1-type" evidence="3">
    <location>
        <begin position="218"/>
        <end position="245"/>
    </location>
</feature>
<evidence type="ECO:0000256" key="2">
    <source>
        <dbReference type="SAM" id="MobiDB-lite"/>
    </source>
</evidence>
<feature type="region of interest" description="Disordered" evidence="2">
    <location>
        <begin position="113"/>
        <end position="155"/>
    </location>
</feature>
<dbReference type="Proteomes" id="UP001642484">
    <property type="component" value="Unassembled WGS sequence"/>
</dbReference>
<evidence type="ECO:0000313" key="4">
    <source>
        <dbReference type="EMBL" id="CAK8993916.1"/>
    </source>
</evidence>
<name>A0ABP0HUN0_9DINO</name>
<proteinExistence type="predicted"/>
<dbReference type="InterPro" id="IPR000571">
    <property type="entry name" value="Znf_CCCH"/>
</dbReference>
<feature type="zinc finger region" description="C3H1-type" evidence="1">
    <location>
        <begin position="218"/>
        <end position="245"/>
    </location>
</feature>
<evidence type="ECO:0000259" key="3">
    <source>
        <dbReference type="PROSITE" id="PS50103"/>
    </source>
</evidence>
<protein>
    <recommendedName>
        <fullName evidence="3">C3H1-type domain-containing protein</fullName>
    </recommendedName>
</protein>
<keyword evidence="1" id="KW-0479">Metal-binding</keyword>
<keyword evidence="1" id="KW-0863">Zinc-finger</keyword>
<feature type="region of interest" description="Disordered" evidence="2">
    <location>
        <begin position="173"/>
        <end position="194"/>
    </location>
</feature>
<evidence type="ECO:0000313" key="5">
    <source>
        <dbReference type="Proteomes" id="UP001642484"/>
    </source>
</evidence>
<accession>A0ABP0HUN0</accession>
<dbReference type="EMBL" id="CAXAMN010001336">
    <property type="protein sequence ID" value="CAK8993916.1"/>
    <property type="molecule type" value="Genomic_DNA"/>
</dbReference>
<comment type="caution">
    <text evidence="4">The sequence shown here is derived from an EMBL/GenBank/DDBJ whole genome shotgun (WGS) entry which is preliminary data.</text>
</comment>
<gene>
    <name evidence="4" type="ORF">CCMP2556_LOCUS3436</name>
</gene>